<feature type="region of interest" description="Disordered" evidence="1">
    <location>
        <begin position="9"/>
        <end position="93"/>
    </location>
</feature>
<dbReference type="Proteomes" id="UP000507470">
    <property type="component" value="Unassembled WGS sequence"/>
</dbReference>
<gene>
    <name evidence="3" type="ORF">MCOR_14449</name>
</gene>
<feature type="region of interest" description="Disordered" evidence="1">
    <location>
        <begin position="107"/>
        <end position="171"/>
    </location>
</feature>
<feature type="region of interest" description="Disordered" evidence="1">
    <location>
        <begin position="921"/>
        <end position="1015"/>
    </location>
</feature>
<protein>
    <recommendedName>
        <fullName evidence="2">TIR domain-containing protein</fullName>
    </recommendedName>
</protein>
<dbReference type="GO" id="GO:0007165">
    <property type="term" value="P:signal transduction"/>
    <property type="evidence" value="ECO:0007669"/>
    <property type="project" value="InterPro"/>
</dbReference>
<feature type="compositionally biased region" description="Polar residues" evidence="1">
    <location>
        <begin position="1104"/>
        <end position="1124"/>
    </location>
</feature>
<dbReference type="OrthoDB" id="6162130at2759"/>
<feature type="region of interest" description="Disordered" evidence="1">
    <location>
        <begin position="875"/>
        <end position="908"/>
    </location>
</feature>
<feature type="region of interest" description="Disordered" evidence="1">
    <location>
        <begin position="281"/>
        <end position="333"/>
    </location>
</feature>
<dbReference type="InterPro" id="IPR000157">
    <property type="entry name" value="TIR_dom"/>
</dbReference>
<accession>A0A6J8B6J6</accession>
<dbReference type="EMBL" id="CACVKT020002520">
    <property type="protein sequence ID" value="CAC5378229.1"/>
    <property type="molecule type" value="Genomic_DNA"/>
</dbReference>
<name>A0A6J8B6J6_MYTCO</name>
<feature type="compositionally biased region" description="Basic and acidic residues" evidence="1">
    <location>
        <begin position="617"/>
        <end position="629"/>
    </location>
</feature>
<feature type="region of interest" description="Disordered" evidence="1">
    <location>
        <begin position="1070"/>
        <end position="1137"/>
    </location>
</feature>
<evidence type="ECO:0000259" key="2">
    <source>
        <dbReference type="PROSITE" id="PS50104"/>
    </source>
</evidence>
<feature type="region of interest" description="Disordered" evidence="1">
    <location>
        <begin position="753"/>
        <end position="813"/>
    </location>
</feature>
<feature type="compositionally biased region" description="Basic and acidic residues" evidence="1">
    <location>
        <begin position="1070"/>
        <end position="1082"/>
    </location>
</feature>
<feature type="compositionally biased region" description="Acidic residues" evidence="1">
    <location>
        <begin position="156"/>
        <end position="168"/>
    </location>
</feature>
<sequence length="1137" mass="129270">MYLLYLNERPIDIPPIHAPPQVEPGQDTPFQLLSKEEQKRQHKEEKERIKRAKEEEKRRKKEEEKERKRIEKERKSKKGKAHIGQEWDQAVNTAVRTEVYIPPVEESPERVRTKRMSSFEENKERLRQQIVSRVHDSHLSSEGEPDDYPSDKETEAADDNDDVDDTENQEVTQSRVGEEFDLLIVSNNNTEFQQTVYWKKYLKNKRSITTVLSNTRYLIIHHRNFEDEDVKFREITFIIIFGTEKHESWIVIDSRQIQLMLLSESFSVRKIDFFRTVSDQRSRRNDPSGAIPRTSAVRQPSSSVSSSEQFYTGREERSDSLRKPSPDSTSSSFLPKLSREEFIHQHYEKLPKELKVGYYDVMVLYSEADYQEAEYFRAHLEKDIFPNEPGKIKAVLYDGPELEGLSASKLQHLDSGFQRCTFTFVYLTKQFVECDWCSLSSETCLMEAIYNKDKKWCVVPVYTVQRNKAEFRVPMGLNSLKGINFYNADEFYCKGVRRLIGDKIYKRIENDKKHQESCYNYLVKKVQEDDDYDRRLLAEHEHKQRVMEMKRIESDREWKEYYRSQSMKEQSERNVVYASGGGYPKTAGNMAYPPPFPTQFTSKAPTEGDDTSSLKSQSEKQKIGDEMNLKPDIPSSLHSTDYQQKYGPSESGPSSRTTGPTSMDAGDLTGDYQSAPPHPNAQSRPGHLPKSEVNCSPSNQPSGIHIHYHQYYNPAKQEQEQSAKTYNITADNVIIGDKGKILLGGQQVDMEEFRGEVGSKDSVPSMGSMQRRRSDQGMPSSVSADVGFPTNQSSDTSAGRLQGNSNPTEHEDKEITCVQNVPTVLKETEAKLGSADSGSTSLKTSDTECTNLKGQIQKPENKKISTEKENFLYNIPPKESNISKLSNKIRAPSSRPIKPFTANPASSPLIALVPPVKSSYPVAKQRQESSENESDSESTVLKQPVASEQTVSKVTSSRGSEQTLVKTPLGGSPLGQTSGSNVDPDDTEVLKPVRRPNDSVSSLETDGSTEDPGTVLTKDDLEIQAVQQSLEMGYTQEQVRDALTLLRQRRPDHHHFSINEMLDALTGRTTREAVKQNDRSSGEENWVTVEKDKSGECHEMEPPTHNNHVSQPKSIRTSSSNPELSKSKQDKNKCKMS</sequence>
<keyword evidence="4" id="KW-1185">Reference proteome</keyword>
<feature type="compositionally biased region" description="Polar residues" evidence="1">
    <location>
        <begin position="693"/>
        <end position="702"/>
    </location>
</feature>
<feature type="domain" description="TIR" evidence="2">
    <location>
        <begin position="357"/>
        <end position="503"/>
    </location>
</feature>
<feature type="compositionally biased region" description="Basic and acidic residues" evidence="1">
    <location>
        <begin position="107"/>
        <end position="141"/>
    </location>
</feature>
<feature type="compositionally biased region" description="Basic and acidic residues" evidence="1">
    <location>
        <begin position="988"/>
        <end position="997"/>
    </location>
</feature>
<proteinExistence type="predicted"/>
<feature type="compositionally biased region" description="Basic and acidic residues" evidence="1">
    <location>
        <begin position="1089"/>
        <end position="1102"/>
    </location>
</feature>
<evidence type="ECO:0000313" key="3">
    <source>
        <dbReference type="EMBL" id="CAC5378229.1"/>
    </source>
</evidence>
<evidence type="ECO:0000313" key="4">
    <source>
        <dbReference type="Proteomes" id="UP000507470"/>
    </source>
</evidence>
<feature type="compositionally biased region" description="Basic and acidic residues" evidence="1">
    <location>
        <begin position="313"/>
        <end position="325"/>
    </location>
</feature>
<dbReference type="Gene3D" id="3.40.50.10140">
    <property type="entry name" value="Toll/interleukin-1 receptor homology (TIR) domain"/>
    <property type="match status" value="1"/>
</dbReference>
<feature type="compositionally biased region" description="Polar residues" evidence="1">
    <location>
        <begin position="946"/>
        <end position="965"/>
    </location>
</feature>
<feature type="compositionally biased region" description="Basic and acidic residues" evidence="1">
    <location>
        <begin position="34"/>
        <end position="74"/>
    </location>
</feature>
<reference evidence="3 4" key="1">
    <citation type="submission" date="2020-06" db="EMBL/GenBank/DDBJ databases">
        <authorList>
            <person name="Li R."/>
            <person name="Bekaert M."/>
        </authorList>
    </citation>
    <scope>NUCLEOTIDE SEQUENCE [LARGE SCALE GENOMIC DNA]</scope>
    <source>
        <strain evidence="4">wild</strain>
    </source>
</reference>
<feature type="region of interest" description="Disordered" evidence="1">
    <location>
        <begin position="588"/>
        <end position="705"/>
    </location>
</feature>
<dbReference type="InterPro" id="IPR035897">
    <property type="entry name" value="Toll_tir_struct_dom_sf"/>
</dbReference>
<evidence type="ECO:0000256" key="1">
    <source>
        <dbReference type="SAM" id="MobiDB-lite"/>
    </source>
</evidence>
<dbReference type="AlphaFoldDB" id="A0A6J8B6J6"/>
<feature type="compositionally biased region" description="Basic and acidic residues" evidence="1">
    <location>
        <begin position="1125"/>
        <end position="1137"/>
    </location>
</feature>
<dbReference type="PROSITE" id="PS50104">
    <property type="entry name" value="TIR"/>
    <property type="match status" value="1"/>
</dbReference>
<organism evidence="3 4">
    <name type="scientific">Mytilus coruscus</name>
    <name type="common">Sea mussel</name>
    <dbReference type="NCBI Taxonomy" id="42192"/>
    <lineage>
        <taxon>Eukaryota</taxon>
        <taxon>Metazoa</taxon>
        <taxon>Spiralia</taxon>
        <taxon>Lophotrochozoa</taxon>
        <taxon>Mollusca</taxon>
        <taxon>Bivalvia</taxon>
        <taxon>Autobranchia</taxon>
        <taxon>Pteriomorphia</taxon>
        <taxon>Mytilida</taxon>
        <taxon>Mytiloidea</taxon>
        <taxon>Mytilidae</taxon>
        <taxon>Mytilinae</taxon>
        <taxon>Mytilus</taxon>
    </lineage>
</organism>
<feature type="compositionally biased region" description="Low complexity" evidence="1">
    <location>
        <begin position="647"/>
        <end position="662"/>
    </location>
</feature>
<feature type="compositionally biased region" description="Pro residues" evidence="1">
    <location>
        <begin position="12"/>
        <end position="22"/>
    </location>
</feature>
<dbReference type="SUPFAM" id="SSF52200">
    <property type="entry name" value="Toll/Interleukin receptor TIR domain"/>
    <property type="match status" value="1"/>
</dbReference>
<feature type="compositionally biased region" description="Polar residues" evidence="1">
    <location>
        <begin position="777"/>
        <end position="807"/>
    </location>
</feature>